<evidence type="ECO:0000313" key="5">
    <source>
        <dbReference type="Proteomes" id="UP000010164"/>
    </source>
</evidence>
<dbReference type="Gene3D" id="2.40.50.100">
    <property type="match status" value="1"/>
</dbReference>
<dbReference type="NCBIfam" id="TIGR01730">
    <property type="entry name" value="RND_mfp"/>
    <property type="match status" value="1"/>
</dbReference>
<dbReference type="PATRIC" id="fig|1177179.3.peg.2678"/>
<protein>
    <submittedName>
        <fullName evidence="4">HlyD family secretion protein</fullName>
    </submittedName>
</protein>
<name>L0W9P3_9GAMM</name>
<accession>L0W9P3</accession>
<reference evidence="4 5" key="1">
    <citation type="journal article" date="2012" name="J. Bacteriol.">
        <title>Genome Sequence of the Alkane-Degrading Bacterium Alcanivorax hongdengensis Type Strain A-11-3.</title>
        <authorList>
            <person name="Lai Q."/>
            <person name="Shao Z."/>
        </authorList>
    </citation>
    <scope>NUCLEOTIDE SEQUENCE [LARGE SCALE GENOMIC DNA]</scope>
    <source>
        <strain evidence="4 5">A-11-3</strain>
    </source>
</reference>
<dbReference type="eggNOG" id="COG0845">
    <property type="taxonomic scope" value="Bacteria"/>
</dbReference>
<dbReference type="STRING" id="1177179.A11A3_13475"/>
<dbReference type="Gene3D" id="2.40.30.170">
    <property type="match status" value="1"/>
</dbReference>
<keyword evidence="2" id="KW-0472">Membrane</keyword>
<proteinExistence type="inferred from homology"/>
<evidence type="ECO:0000313" key="4">
    <source>
        <dbReference type="EMBL" id="EKF73458.1"/>
    </source>
</evidence>
<comment type="caution">
    <text evidence="4">The sequence shown here is derived from an EMBL/GenBank/DDBJ whole genome shotgun (WGS) entry which is preliminary data.</text>
</comment>
<keyword evidence="2" id="KW-1133">Transmembrane helix</keyword>
<organism evidence="4 5">
    <name type="scientific">Alcanivorax hongdengensis A-11-3</name>
    <dbReference type="NCBI Taxonomy" id="1177179"/>
    <lineage>
        <taxon>Bacteria</taxon>
        <taxon>Pseudomonadati</taxon>
        <taxon>Pseudomonadota</taxon>
        <taxon>Gammaproteobacteria</taxon>
        <taxon>Oceanospirillales</taxon>
        <taxon>Alcanivoracaceae</taxon>
        <taxon>Alcanivorax</taxon>
    </lineage>
</organism>
<comment type="similarity">
    <text evidence="1">Belongs to the membrane fusion protein (MFP) (TC 8.A.1) family.</text>
</comment>
<evidence type="ECO:0000256" key="1">
    <source>
        <dbReference type="ARBA" id="ARBA00009477"/>
    </source>
</evidence>
<evidence type="ECO:0000259" key="3">
    <source>
        <dbReference type="Pfam" id="PF25917"/>
    </source>
</evidence>
<dbReference type="InterPro" id="IPR058625">
    <property type="entry name" value="MdtA-like_BSH"/>
</dbReference>
<gene>
    <name evidence="4" type="ORF">A11A3_13475</name>
</gene>
<evidence type="ECO:0000256" key="2">
    <source>
        <dbReference type="SAM" id="Phobius"/>
    </source>
</evidence>
<feature type="domain" description="Multidrug resistance protein MdtA-like barrel-sandwich hybrid" evidence="3">
    <location>
        <begin position="77"/>
        <end position="203"/>
    </location>
</feature>
<dbReference type="EMBL" id="AMRJ01000025">
    <property type="protein sequence ID" value="EKF73458.1"/>
    <property type="molecule type" value="Genomic_DNA"/>
</dbReference>
<dbReference type="SUPFAM" id="SSF111369">
    <property type="entry name" value="HlyD-like secretion proteins"/>
    <property type="match status" value="1"/>
</dbReference>
<dbReference type="Pfam" id="PF25917">
    <property type="entry name" value="BSH_RND"/>
    <property type="match status" value="1"/>
</dbReference>
<dbReference type="PANTHER" id="PTHR30469">
    <property type="entry name" value="MULTIDRUG RESISTANCE PROTEIN MDTA"/>
    <property type="match status" value="1"/>
</dbReference>
<dbReference type="GO" id="GO:0015562">
    <property type="term" value="F:efflux transmembrane transporter activity"/>
    <property type="evidence" value="ECO:0007669"/>
    <property type="project" value="TreeGrafter"/>
</dbReference>
<dbReference type="Gene3D" id="1.10.287.470">
    <property type="entry name" value="Helix hairpin bin"/>
    <property type="match status" value="1"/>
</dbReference>
<dbReference type="PANTHER" id="PTHR30469:SF12">
    <property type="entry name" value="MULTIDRUG RESISTANCE PROTEIN MDTA"/>
    <property type="match status" value="1"/>
</dbReference>
<keyword evidence="5" id="KW-1185">Reference proteome</keyword>
<keyword evidence="2" id="KW-0812">Transmembrane</keyword>
<dbReference type="Proteomes" id="UP000010164">
    <property type="component" value="Unassembled WGS sequence"/>
</dbReference>
<sequence>MKAGRWGRWLVTLVIAAVAVTAVASLYLVPPEMPAPRPRAAALSLPTERPEQGRQVIPVHSQGIARARHQLPLSMEVNGRVESVSPALADGGLVQAGDVLLSLDPEPFELEVTSRQNSVNAARLHLAETRAKARVAGASSRQSALGRFEPQMDEARSRLAAALAGLRQAQRNQEMTQLVAPVSGRLKAVQVSVGQHVQAGMTLAELYQEQQVQVRLPVRDEWLALLGITPGDDSSLANVAVHLEGRFAGRQGQWQGRVVRREGGLNRNQMMTLIVLVENTDSGLPLEPGVLVEATLSGKPMAGITVLPASALAGDSAVWVLDDQQRLRRHPVNVLYRDQDRVYLDDRLAGNQPVVLAGDLQLLEGMRIDPRPVTEGLAKAGNEQ</sequence>
<dbReference type="GO" id="GO:1990281">
    <property type="term" value="C:efflux pump complex"/>
    <property type="evidence" value="ECO:0007669"/>
    <property type="project" value="TreeGrafter"/>
</dbReference>
<dbReference type="InterPro" id="IPR006143">
    <property type="entry name" value="RND_pump_MFP"/>
</dbReference>
<feature type="transmembrane region" description="Helical" evidence="2">
    <location>
        <begin position="6"/>
        <end position="29"/>
    </location>
</feature>
<dbReference type="Gene3D" id="2.40.420.20">
    <property type="match status" value="1"/>
</dbReference>
<dbReference type="AlphaFoldDB" id="L0W9P3"/>